<evidence type="ECO:0008006" key="4">
    <source>
        <dbReference type="Google" id="ProtNLM"/>
    </source>
</evidence>
<evidence type="ECO:0000313" key="2">
    <source>
        <dbReference type="EMBL" id="MDD0984090.1"/>
    </source>
</evidence>
<keyword evidence="3" id="KW-1185">Reference proteome</keyword>
<protein>
    <recommendedName>
        <fullName evidence="4">Type III secretion effector protein</fullName>
    </recommendedName>
</protein>
<organism evidence="2 3">
    <name type="scientific">Pseudomonas shahriarae</name>
    <dbReference type="NCBI Taxonomy" id="2745512"/>
    <lineage>
        <taxon>Bacteria</taxon>
        <taxon>Pseudomonadati</taxon>
        <taxon>Pseudomonadota</taxon>
        <taxon>Gammaproteobacteria</taxon>
        <taxon>Pseudomonadales</taxon>
        <taxon>Pseudomonadaceae</taxon>
        <taxon>Pseudomonas</taxon>
    </lineage>
</organism>
<accession>A0ABT5N6E0</accession>
<comment type="caution">
    <text evidence="2">The sequence shown here is derived from an EMBL/GenBank/DDBJ whole genome shotgun (WGS) entry which is preliminary data.</text>
</comment>
<dbReference type="RefSeq" id="WP_273866832.1">
    <property type="nucleotide sequence ID" value="NZ_JAMDHD010000005.1"/>
</dbReference>
<sequence>MKKPAADLQAIISMFSAFLSHLSALLSGRKEQDTVKVVPEPVRPEVKPTTVVPEPETAPTPLPDLSSKRNGAKCDDIWGGFRQGPDGNCVTVSAIKAAMHKFGQSPTDVYKRVRKTAQGYEVTMRDGYYLTVSHQELKQAAAGARFFGLDKGALKDAEFMFACSVKRAHLDNNDGRAARSFSAAIRSLNNGEDENGPGEGFQRLGLIHYMKRVPVSALARGQVGMVNRAMHSVAVIDGREELWGRKGRAPTYGDAVALIG</sequence>
<proteinExistence type="predicted"/>
<name>A0ABT5N6E0_9PSED</name>
<gene>
    <name evidence="2" type="ORF">M5G21_03855</name>
</gene>
<dbReference type="EMBL" id="JAMDHD010000005">
    <property type="protein sequence ID" value="MDD0984090.1"/>
    <property type="molecule type" value="Genomic_DNA"/>
</dbReference>
<reference evidence="2" key="1">
    <citation type="submission" date="2022-05" db="EMBL/GenBank/DDBJ databases">
        <title>Novel Pseudomonas spp. Isolated from a Rainbow Trout Aquaculture Facility.</title>
        <authorList>
            <person name="Testerman T."/>
            <person name="Graf J."/>
        </authorList>
    </citation>
    <scope>NUCLEOTIDE SEQUENCE</scope>
    <source>
        <strain evidence="2">ID1050</strain>
    </source>
</reference>
<evidence type="ECO:0000256" key="1">
    <source>
        <dbReference type="SAM" id="MobiDB-lite"/>
    </source>
</evidence>
<dbReference type="Proteomes" id="UP001148189">
    <property type="component" value="Unassembled WGS sequence"/>
</dbReference>
<evidence type="ECO:0000313" key="3">
    <source>
        <dbReference type="Proteomes" id="UP001148189"/>
    </source>
</evidence>
<feature type="region of interest" description="Disordered" evidence="1">
    <location>
        <begin position="46"/>
        <end position="69"/>
    </location>
</feature>